<feature type="transmembrane region" description="Helical" evidence="2">
    <location>
        <begin position="7"/>
        <end position="24"/>
    </location>
</feature>
<keyword evidence="2" id="KW-0812">Transmembrane</keyword>
<feature type="compositionally biased region" description="Pro residues" evidence="1">
    <location>
        <begin position="163"/>
        <end position="185"/>
    </location>
</feature>
<evidence type="ECO:0000313" key="4">
    <source>
        <dbReference type="Proteomes" id="UP000183995"/>
    </source>
</evidence>
<dbReference type="OrthoDB" id="4376109at2"/>
<proteinExistence type="predicted"/>
<sequence>MDKKQRTGFIAGWIFSLLFLLTGLSSIFRTPLAGVFFLMAGLVLLPPLSRVVHNKINYKTWQKGIVIAVCLILAGVFLPKQENVLSSPSVASATISPPTAAISTINPSPGFNTQPSQTPSSSNDTGGGSWALNVATSTSPSVTASPSPPVDPSVPIKTSPSSSPSPKPSPSPSPEQTPASKPSPSPASIELVSLTSPVKHGANATITIKGQPNTDYDITVYYKSGPSTASGLTEKTSNSSGKVSWTWKVGTRTTPGTWTITISGGDQSETFDFIVT</sequence>
<accession>A0A1M5ZIW0</accession>
<feature type="compositionally biased region" description="Polar residues" evidence="1">
    <location>
        <begin position="103"/>
        <end position="124"/>
    </location>
</feature>
<dbReference type="AlphaFoldDB" id="A0A1M5ZIW0"/>
<dbReference type="Proteomes" id="UP000183995">
    <property type="component" value="Unassembled WGS sequence"/>
</dbReference>
<evidence type="ECO:0000313" key="3">
    <source>
        <dbReference type="EMBL" id="SHI24170.1"/>
    </source>
</evidence>
<evidence type="ECO:0000256" key="2">
    <source>
        <dbReference type="SAM" id="Phobius"/>
    </source>
</evidence>
<feature type="compositionally biased region" description="Low complexity" evidence="1">
    <location>
        <begin position="134"/>
        <end position="145"/>
    </location>
</feature>
<feature type="region of interest" description="Disordered" evidence="1">
    <location>
        <begin position="103"/>
        <end position="188"/>
    </location>
</feature>
<feature type="transmembrane region" description="Helical" evidence="2">
    <location>
        <begin position="60"/>
        <end position="78"/>
    </location>
</feature>
<keyword evidence="4" id="KW-1185">Reference proteome</keyword>
<evidence type="ECO:0000256" key="1">
    <source>
        <dbReference type="SAM" id="MobiDB-lite"/>
    </source>
</evidence>
<keyword evidence="2" id="KW-1133">Transmembrane helix</keyword>
<gene>
    <name evidence="3" type="ORF">SAMN02745823_03809</name>
</gene>
<dbReference type="RefSeq" id="WP_143162430.1">
    <property type="nucleotide sequence ID" value="NZ_FQXV01000023.1"/>
</dbReference>
<organism evidence="3 4">
    <name type="scientific">Sporobacter termitidis DSM 10068</name>
    <dbReference type="NCBI Taxonomy" id="1123282"/>
    <lineage>
        <taxon>Bacteria</taxon>
        <taxon>Bacillati</taxon>
        <taxon>Bacillota</taxon>
        <taxon>Clostridia</taxon>
        <taxon>Eubacteriales</taxon>
        <taxon>Oscillospiraceae</taxon>
        <taxon>Sporobacter</taxon>
    </lineage>
</organism>
<protein>
    <submittedName>
        <fullName evidence="3">Uncharacterized protein</fullName>
    </submittedName>
</protein>
<feature type="compositionally biased region" description="Low complexity" evidence="1">
    <location>
        <begin position="153"/>
        <end position="162"/>
    </location>
</feature>
<feature type="transmembrane region" description="Helical" evidence="2">
    <location>
        <begin position="30"/>
        <end position="48"/>
    </location>
</feature>
<dbReference type="STRING" id="1123282.SAMN02745823_03809"/>
<name>A0A1M5ZIW0_9FIRM</name>
<reference evidence="3 4" key="1">
    <citation type="submission" date="2016-11" db="EMBL/GenBank/DDBJ databases">
        <authorList>
            <person name="Jaros S."/>
            <person name="Januszkiewicz K."/>
            <person name="Wedrychowicz H."/>
        </authorList>
    </citation>
    <scope>NUCLEOTIDE SEQUENCE [LARGE SCALE GENOMIC DNA]</scope>
    <source>
        <strain evidence="3 4">DSM 10068</strain>
    </source>
</reference>
<keyword evidence="2" id="KW-0472">Membrane</keyword>
<dbReference type="EMBL" id="FQXV01000023">
    <property type="protein sequence ID" value="SHI24170.1"/>
    <property type="molecule type" value="Genomic_DNA"/>
</dbReference>